<dbReference type="Proteomes" id="UP000676079">
    <property type="component" value="Plasmid unnamed2"/>
</dbReference>
<name>A0ABX8BWK5_9ACTN</name>
<dbReference type="Gene3D" id="3.40.50.300">
    <property type="entry name" value="P-loop containing nucleotide triphosphate hydrolases"/>
    <property type="match status" value="1"/>
</dbReference>
<accession>A0ABX8BWK5</accession>
<evidence type="ECO:0000313" key="2">
    <source>
        <dbReference type="EMBL" id="QUX26358.1"/>
    </source>
</evidence>
<feature type="domain" description="AAA" evidence="1">
    <location>
        <begin position="6"/>
        <end position="154"/>
    </location>
</feature>
<dbReference type="SUPFAM" id="SSF52540">
    <property type="entry name" value="P-loop containing nucleoside triphosphate hydrolases"/>
    <property type="match status" value="1"/>
</dbReference>
<reference evidence="3" key="1">
    <citation type="submission" date="2021-05" db="EMBL/GenBank/DDBJ databases">
        <title>Direct Submission.</title>
        <authorList>
            <person name="Li K."/>
            <person name="Gao J."/>
        </authorList>
    </citation>
    <scope>NUCLEOTIDE SEQUENCE [LARGE SCALE GENOMIC DNA]</scope>
    <source>
        <strain evidence="3">Mg02</strain>
        <plasmid evidence="3">unnamed2</plasmid>
    </source>
</reference>
<evidence type="ECO:0000259" key="1">
    <source>
        <dbReference type="Pfam" id="PF13614"/>
    </source>
</evidence>
<gene>
    <name evidence="2" type="ORF">KGD84_32170</name>
</gene>
<evidence type="ECO:0000313" key="3">
    <source>
        <dbReference type="Proteomes" id="UP000676079"/>
    </source>
</evidence>
<proteinExistence type="predicted"/>
<dbReference type="CDD" id="cd02042">
    <property type="entry name" value="ParAB_family"/>
    <property type="match status" value="1"/>
</dbReference>
<keyword evidence="3" id="KW-1185">Reference proteome</keyword>
<dbReference type="InterPro" id="IPR025669">
    <property type="entry name" value="AAA_dom"/>
</dbReference>
<organism evidence="2 3">
    <name type="scientific">Nocardiopsis changdeensis</name>
    <dbReference type="NCBI Taxonomy" id="2831969"/>
    <lineage>
        <taxon>Bacteria</taxon>
        <taxon>Bacillati</taxon>
        <taxon>Actinomycetota</taxon>
        <taxon>Actinomycetes</taxon>
        <taxon>Streptosporangiales</taxon>
        <taxon>Nocardiopsidaceae</taxon>
        <taxon>Nocardiopsis</taxon>
    </lineage>
</organism>
<dbReference type="PANTHER" id="PTHR13696">
    <property type="entry name" value="P-LOOP CONTAINING NUCLEOSIDE TRIPHOSPHATE HYDROLASE"/>
    <property type="match status" value="1"/>
</dbReference>
<dbReference type="RefSeq" id="WP_220566129.1">
    <property type="nucleotide sequence ID" value="NZ_CP074134.1"/>
</dbReference>
<keyword evidence="2" id="KW-0614">Plasmid</keyword>
<dbReference type="InterPro" id="IPR050678">
    <property type="entry name" value="DNA_Partitioning_ATPase"/>
</dbReference>
<dbReference type="InterPro" id="IPR027417">
    <property type="entry name" value="P-loop_NTPase"/>
</dbReference>
<dbReference type="PANTHER" id="PTHR13696:SF99">
    <property type="entry name" value="COBYRINIC ACID AC-DIAMIDE SYNTHASE"/>
    <property type="match status" value="1"/>
</dbReference>
<dbReference type="EMBL" id="CP074134">
    <property type="protein sequence ID" value="QUX26358.1"/>
    <property type="molecule type" value="Genomic_DNA"/>
</dbReference>
<sequence>MSDEPRIYTVASYKGGVGKTTLASELAYVLGAVLVDLDWDRGNATRAWGYRTEVRSNAPMLDAIEAGRTPHPFKGVRKADLVPCHEDFVETQPAPDVMASLLERWAKEWGRDLVVDTHPGGSPSTLGAMAAAHRILVPAPFGEKEHEALEGMVQQLADYPLMVIPSRVPPVPPARDIERLRRITEAAGVPVGPPISHYVWLPRRTRRMAVSAPPVTKQGRGFADEIAAVAQAVAA</sequence>
<geneLocation type="plasmid" evidence="2 3">
    <name>unnamed2</name>
</geneLocation>
<dbReference type="Pfam" id="PF13614">
    <property type="entry name" value="AAA_31"/>
    <property type="match status" value="1"/>
</dbReference>
<protein>
    <submittedName>
        <fullName evidence="2">ParA family protein</fullName>
    </submittedName>
</protein>